<dbReference type="RefSeq" id="WP_166322712.1">
    <property type="nucleotide sequence ID" value="NZ_CP049934.1"/>
</dbReference>
<feature type="transmembrane region" description="Helical" evidence="1">
    <location>
        <begin position="197"/>
        <end position="215"/>
    </location>
</feature>
<gene>
    <name evidence="3" type="ORF">G7067_05955</name>
</gene>
<evidence type="ECO:0000313" key="3">
    <source>
        <dbReference type="EMBL" id="QIM16062.1"/>
    </source>
</evidence>
<dbReference type="Proteomes" id="UP000501387">
    <property type="component" value="Chromosome"/>
</dbReference>
<dbReference type="SUPFAM" id="SSF48317">
    <property type="entry name" value="Acid phosphatase/Vanadium-dependent haloperoxidase"/>
    <property type="match status" value="1"/>
</dbReference>
<feature type="transmembrane region" description="Helical" evidence="1">
    <location>
        <begin position="167"/>
        <end position="185"/>
    </location>
</feature>
<dbReference type="PANTHER" id="PTHR14969">
    <property type="entry name" value="SPHINGOSINE-1-PHOSPHATE PHOSPHOHYDROLASE"/>
    <property type="match status" value="1"/>
</dbReference>
<dbReference type="EMBL" id="CP049934">
    <property type="protein sequence ID" value="QIM16062.1"/>
    <property type="molecule type" value="Genomic_DNA"/>
</dbReference>
<dbReference type="AlphaFoldDB" id="A0A6G8FJ24"/>
<dbReference type="Pfam" id="PF01569">
    <property type="entry name" value="PAP2"/>
    <property type="match status" value="1"/>
</dbReference>
<evidence type="ECO:0000259" key="2">
    <source>
        <dbReference type="SMART" id="SM00014"/>
    </source>
</evidence>
<organism evidence="3 4">
    <name type="scientific">Leucobacter insecticola</name>
    <dbReference type="NCBI Taxonomy" id="2714934"/>
    <lineage>
        <taxon>Bacteria</taxon>
        <taxon>Bacillati</taxon>
        <taxon>Actinomycetota</taxon>
        <taxon>Actinomycetes</taxon>
        <taxon>Micrococcales</taxon>
        <taxon>Microbacteriaceae</taxon>
        <taxon>Leucobacter</taxon>
    </lineage>
</organism>
<keyword evidence="1" id="KW-1133">Transmembrane helix</keyword>
<feature type="transmembrane region" description="Helical" evidence="1">
    <location>
        <begin position="20"/>
        <end position="40"/>
    </location>
</feature>
<reference evidence="3 4" key="1">
    <citation type="submission" date="2020-03" db="EMBL/GenBank/DDBJ databases">
        <title>Leucobacter sp. nov., isolated from beetles.</title>
        <authorList>
            <person name="Hyun D.-W."/>
            <person name="Bae J.-W."/>
        </authorList>
    </citation>
    <scope>NUCLEOTIDE SEQUENCE [LARGE SCALE GENOMIC DNA]</scope>
    <source>
        <strain evidence="3 4">HDW9B</strain>
    </source>
</reference>
<dbReference type="InterPro" id="IPR036938">
    <property type="entry name" value="PAP2/HPO_sf"/>
</dbReference>
<feature type="transmembrane region" description="Helical" evidence="1">
    <location>
        <begin position="141"/>
        <end position="160"/>
    </location>
</feature>
<proteinExistence type="predicted"/>
<accession>A0A6G8FJ24</accession>
<feature type="domain" description="Phosphatidic acid phosphatase type 2/haloperoxidase" evidence="2">
    <location>
        <begin position="97"/>
        <end position="212"/>
    </location>
</feature>
<feature type="transmembrane region" description="Helical" evidence="1">
    <location>
        <begin position="78"/>
        <end position="94"/>
    </location>
</feature>
<keyword evidence="1" id="KW-0812">Transmembrane</keyword>
<evidence type="ECO:0000256" key="1">
    <source>
        <dbReference type="SAM" id="Phobius"/>
    </source>
</evidence>
<evidence type="ECO:0000313" key="4">
    <source>
        <dbReference type="Proteomes" id="UP000501387"/>
    </source>
</evidence>
<dbReference type="Gene3D" id="1.20.144.10">
    <property type="entry name" value="Phosphatidic acid phosphatase type 2/haloperoxidase"/>
    <property type="match status" value="1"/>
</dbReference>
<feature type="transmembrane region" description="Helical" evidence="1">
    <location>
        <begin position="52"/>
        <end position="72"/>
    </location>
</feature>
<dbReference type="InterPro" id="IPR000326">
    <property type="entry name" value="PAP2/HPO"/>
</dbReference>
<protein>
    <submittedName>
        <fullName evidence="3">Phosphatase PAP2 family protein</fullName>
    </submittedName>
</protein>
<sequence length="222" mass="23702">MRTPSAPIYTPQGLARLRTATAWAIVGLVVVAAVGAYFRFVNSGPLGIDEWWHGVATVSHGSAPYAVAVFMANIGDRIGVLASAAILVALLLALRRFRDAVTVATTMLLGLIGSEALKSLVSRPRPWDQLYASHGHSFPSGHSMGAAALAVSIALVVTYSGSFSRNATRWVWAVSVCWILVMMWSRTAVHVHWLSDTLAGAILGASVAIIARRLCLPKEVTR</sequence>
<dbReference type="CDD" id="cd03392">
    <property type="entry name" value="PAP2_like_2"/>
    <property type="match status" value="1"/>
</dbReference>
<keyword evidence="4" id="KW-1185">Reference proteome</keyword>
<dbReference type="KEGG" id="lins:G7067_05955"/>
<name>A0A6G8FJ24_9MICO</name>
<keyword evidence="1" id="KW-0472">Membrane</keyword>
<dbReference type="SMART" id="SM00014">
    <property type="entry name" value="acidPPc"/>
    <property type="match status" value="1"/>
</dbReference>
<dbReference type="PANTHER" id="PTHR14969:SF13">
    <property type="entry name" value="AT30094P"/>
    <property type="match status" value="1"/>
</dbReference>